<dbReference type="Pfam" id="PF06321">
    <property type="entry name" value="P_gingi_FimA"/>
    <property type="match status" value="1"/>
</dbReference>
<evidence type="ECO:0000256" key="5">
    <source>
        <dbReference type="SAM" id="SignalP"/>
    </source>
</evidence>
<evidence type="ECO:0000256" key="1">
    <source>
        <dbReference type="ARBA" id="ARBA00004561"/>
    </source>
</evidence>
<sequence length="682" mass="75631">MRIKNILVLLCFLLGLFACTNEDIIEPGGAGKDVEIGKPVTITLSLNTPNAPVVETKAGGEQFGSITSLHALIYDVDKDNELKVVPLTLTEGAASEQTGLRLPTTTGTKKIYVIANWDSEEGSLEKMFADEASLKTWKSKNATAIPTKEPSSPMLGFVDANYDASVAAYKAGTVSELVIDVDEISKKQGSNLVPLTGNIQASVIPPYSKISFEVVNNIHTDMDEKVELVISNVYVRNLPEKYSLFPLPEKTLNVGDVHTTRTQIMEGASSCEFYMYENLQGEKTSNSEAWKNPFDKASDGPNTGGASNYNLPFDTWNAKWANKTACSYIEVEGKYSIWKSATVMGTGDIHYRFFLGGDARKNFDIERNTHYKVQLVFNGTGGYDELKYEWRVNAQLNDVTFIPSGTLEIDGSSDSFFKFFVINSSTKIQTITTSGFTGSDMQVGYYDDNQYLYYPWQFTNQLSQNLAKIIGGTFKEYRVKSINLGILGQTAYNTAGNWYQQNGNAESYTYSSNVGEIDDIVAGNIYRTRRFDLSNDEAELIVKEYPLLCLTTVGYGPSDSNAEYAQRIDRKSEDGGSLVTKDIAMVSEFRDGNVTRPALCTAHGGPTNPYFYPSSAPSSSLYSYVPTPAQLQKMVDLETGPLKPQDGAPYWTTDGIYYWEKPIRRATGIEKAYVRCVYQKKR</sequence>
<dbReference type="InterPro" id="IPR032594">
    <property type="entry name" value="DUF4906"/>
</dbReference>
<evidence type="ECO:0000259" key="6">
    <source>
        <dbReference type="Pfam" id="PF06321"/>
    </source>
</evidence>
<accession>A0A173SWT6</accession>
<reference evidence="8 9" key="1">
    <citation type="submission" date="2015-09" db="EMBL/GenBank/DDBJ databases">
        <authorList>
            <consortium name="Pathogen Informatics"/>
        </authorList>
    </citation>
    <scope>NUCLEOTIDE SEQUENCE [LARGE SCALE GENOMIC DNA]</scope>
    <source>
        <strain evidence="8 9">2789STDY5608872</strain>
    </source>
</reference>
<evidence type="ECO:0000256" key="3">
    <source>
        <dbReference type="ARBA" id="ARBA00022729"/>
    </source>
</evidence>
<evidence type="ECO:0000256" key="2">
    <source>
        <dbReference type="ARBA" id="ARBA00006011"/>
    </source>
</evidence>
<dbReference type="Pfam" id="PF16249">
    <property type="entry name" value="DUF4906"/>
    <property type="match status" value="1"/>
</dbReference>
<evidence type="ECO:0000259" key="7">
    <source>
        <dbReference type="Pfam" id="PF16249"/>
    </source>
</evidence>
<feature type="signal peptide" evidence="5">
    <location>
        <begin position="1"/>
        <end position="20"/>
    </location>
</feature>
<dbReference type="EMBL" id="CYXP01000002">
    <property type="protein sequence ID" value="CUM94841.1"/>
    <property type="molecule type" value="Genomic_DNA"/>
</dbReference>
<dbReference type="PROSITE" id="PS51257">
    <property type="entry name" value="PROKAR_LIPOPROTEIN"/>
    <property type="match status" value="1"/>
</dbReference>
<dbReference type="InterPro" id="IPR029141">
    <property type="entry name" value="FimA_N"/>
</dbReference>
<dbReference type="RefSeq" id="WP_057319038.1">
    <property type="nucleotide sequence ID" value="NZ_CYXP01000002.1"/>
</dbReference>
<gene>
    <name evidence="8" type="ORF">ERS852429_01248</name>
</gene>
<protein>
    <submittedName>
        <fullName evidence="8">Uncharacterized protein</fullName>
    </submittedName>
</protein>
<comment type="similarity">
    <text evidence="2">Belongs to the bacteroidetes fimbrillin superfamily. FimA/Mfa1 family.</text>
</comment>
<feature type="domain" description="Major fimbrial subunit protein N-terminal" evidence="6">
    <location>
        <begin position="42"/>
        <end position="138"/>
    </location>
</feature>
<feature type="chain" id="PRO_5008011880" evidence="5">
    <location>
        <begin position="21"/>
        <end position="682"/>
    </location>
</feature>
<feature type="domain" description="DUF4906" evidence="7">
    <location>
        <begin position="271"/>
        <end position="374"/>
    </location>
</feature>
<comment type="subcellular location">
    <subcellularLocation>
        <location evidence="1">Fimbrium</location>
    </subcellularLocation>
</comment>
<proteinExistence type="inferred from homology"/>
<keyword evidence="4" id="KW-0281">Fimbrium</keyword>
<evidence type="ECO:0000313" key="8">
    <source>
        <dbReference type="EMBL" id="CUM94841.1"/>
    </source>
</evidence>
<keyword evidence="3 5" id="KW-0732">Signal</keyword>
<dbReference type="GO" id="GO:0009289">
    <property type="term" value="C:pilus"/>
    <property type="evidence" value="ECO:0007669"/>
    <property type="project" value="UniProtKB-SubCell"/>
</dbReference>
<evidence type="ECO:0000313" key="9">
    <source>
        <dbReference type="Proteomes" id="UP000095591"/>
    </source>
</evidence>
<dbReference type="Proteomes" id="UP000095591">
    <property type="component" value="Unassembled WGS sequence"/>
</dbReference>
<dbReference type="AlphaFoldDB" id="A0A173SWT6"/>
<evidence type="ECO:0000256" key="4">
    <source>
        <dbReference type="ARBA" id="ARBA00023263"/>
    </source>
</evidence>
<name>A0A173SWT6_PARDI</name>
<organism evidence="8 9">
    <name type="scientific">Parabacteroides distasonis</name>
    <dbReference type="NCBI Taxonomy" id="823"/>
    <lineage>
        <taxon>Bacteria</taxon>
        <taxon>Pseudomonadati</taxon>
        <taxon>Bacteroidota</taxon>
        <taxon>Bacteroidia</taxon>
        <taxon>Bacteroidales</taxon>
        <taxon>Tannerellaceae</taxon>
        <taxon>Parabacteroides</taxon>
    </lineage>
</organism>